<keyword evidence="3 4" id="KW-0408">Iron</keyword>
<comment type="similarity">
    <text evidence="5">Belongs to the cytochrome P450 family.</text>
</comment>
<reference evidence="7" key="1">
    <citation type="submission" date="2021-07" db="EMBL/GenBank/DDBJ databases">
        <authorList>
            <person name="Durling M."/>
        </authorList>
    </citation>
    <scope>NUCLEOTIDE SEQUENCE</scope>
</reference>
<keyword evidence="2 4" id="KW-0479">Metal-binding</keyword>
<dbReference type="EMBL" id="CAJVRL010000035">
    <property type="protein sequence ID" value="CAG8950112.1"/>
    <property type="molecule type" value="Genomic_DNA"/>
</dbReference>
<comment type="caution">
    <text evidence="7">The sequence shown here is derived from an EMBL/GenBank/DDBJ whole genome shotgun (WGS) entry which is preliminary data.</text>
</comment>
<keyword evidence="5" id="KW-0503">Monooxygenase</keyword>
<evidence type="ECO:0000256" key="3">
    <source>
        <dbReference type="ARBA" id="ARBA00023004"/>
    </source>
</evidence>
<dbReference type="GO" id="GO:0016705">
    <property type="term" value="F:oxidoreductase activity, acting on paired donors, with incorporation or reduction of molecular oxygen"/>
    <property type="evidence" value="ECO:0007669"/>
    <property type="project" value="InterPro"/>
</dbReference>
<evidence type="ECO:0000256" key="1">
    <source>
        <dbReference type="ARBA" id="ARBA00001971"/>
    </source>
</evidence>
<dbReference type="PROSITE" id="PS00086">
    <property type="entry name" value="CYTOCHROME_P450"/>
    <property type="match status" value="1"/>
</dbReference>
<keyword evidence="4 5" id="KW-0349">Heme</keyword>
<keyword evidence="6" id="KW-0472">Membrane</keyword>
<proteinExistence type="inferred from homology"/>
<evidence type="ECO:0000256" key="2">
    <source>
        <dbReference type="ARBA" id="ARBA00022723"/>
    </source>
</evidence>
<evidence type="ECO:0008006" key="9">
    <source>
        <dbReference type="Google" id="ProtNLM"/>
    </source>
</evidence>
<dbReference type="PRINTS" id="PR00385">
    <property type="entry name" value="P450"/>
</dbReference>
<dbReference type="InterPro" id="IPR050121">
    <property type="entry name" value="Cytochrome_P450_monoxygenase"/>
</dbReference>
<dbReference type="GO" id="GO:0005506">
    <property type="term" value="F:iron ion binding"/>
    <property type="evidence" value="ECO:0007669"/>
    <property type="project" value="InterPro"/>
</dbReference>
<keyword evidence="5" id="KW-0560">Oxidoreductase</keyword>
<evidence type="ECO:0000256" key="5">
    <source>
        <dbReference type="RuleBase" id="RU000461"/>
    </source>
</evidence>
<dbReference type="PANTHER" id="PTHR24305:SF199">
    <property type="entry name" value="P450, PUTATIVE (EUROFUNG)-RELATED"/>
    <property type="match status" value="1"/>
</dbReference>
<feature type="binding site" description="axial binding residue" evidence="4">
    <location>
        <position position="449"/>
    </location>
    <ligand>
        <name>heme</name>
        <dbReference type="ChEBI" id="CHEBI:30413"/>
    </ligand>
    <ligandPart>
        <name>Fe</name>
        <dbReference type="ChEBI" id="CHEBI:18248"/>
    </ligandPart>
</feature>
<name>A0A9N9KR99_9HELO</name>
<gene>
    <name evidence="7" type="ORF">HYFRA_00008347</name>
</gene>
<sequence length="503" mass="57338">MFIDNINGGIGPLCVVFGIAILTYPVCCIVYNLFFHPLRHVTGPKIRAASRLPYIKTLLEGWMVQDSKRLHEKYGPVVRVAPDEVSLAYAEAWGDVFQATNGKPPFEKDRLWWQPPKGGTDDIVTAPNTAMHSRMRKVLHHSFTPRALVAQEPILQQYVQLLVQKLREQIPTGEDSTVLDIVPWLNYVTFDIIGDLSYGESFNCLESQKLHSWIKLIFENVRGFCLFTSARFYPSIEFALMKCIPSWVHDTQKDHYRFVTEKVNRRMNWEVQRPDLMSQVMRHNDKDGMSAEEIHANFNKLMIAGSETSGTLLSGVVNLLITNQEVLQKLVKELRERFPDESGMTLEQLSSLSYLNAVLSEGMRLCPPVPIMLPRRAPKEGAYVGGLWIPGGTSVGVQAWTIYRDPAHFHNSESFMPERWLPEAEISTSPFFADKRNAVQPFGVGPRSCIGKLLAWGEMRLILAKLVWAFDLEAEGEILKWEGQRTFILVEKKPVNIRIRVRN</sequence>
<evidence type="ECO:0000313" key="8">
    <source>
        <dbReference type="Proteomes" id="UP000696280"/>
    </source>
</evidence>
<dbReference type="Pfam" id="PF00067">
    <property type="entry name" value="p450"/>
    <property type="match status" value="1"/>
</dbReference>
<dbReference type="Gene3D" id="1.10.630.10">
    <property type="entry name" value="Cytochrome P450"/>
    <property type="match status" value="1"/>
</dbReference>
<feature type="transmembrane region" description="Helical" evidence="6">
    <location>
        <begin position="12"/>
        <end position="34"/>
    </location>
</feature>
<dbReference type="PRINTS" id="PR00463">
    <property type="entry name" value="EP450I"/>
</dbReference>
<dbReference type="AlphaFoldDB" id="A0A9N9KR99"/>
<keyword evidence="6" id="KW-1133">Transmembrane helix</keyword>
<evidence type="ECO:0000256" key="6">
    <source>
        <dbReference type="SAM" id="Phobius"/>
    </source>
</evidence>
<protein>
    <recommendedName>
        <fullName evidence="9">Cytochrome P450</fullName>
    </recommendedName>
</protein>
<keyword evidence="8" id="KW-1185">Reference proteome</keyword>
<dbReference type="GO" id="GO:0004497">
    <property type="term" value="F:monooxygenase activity"/>
    <property type="evidence" value="ECO:0007669"/>
    <property type="project" value="UniProtKB-KW"/>
</dbReference>
<dbReference type="InterPro" id="IPR001128">
    <property type="entry name" value="Cyt_P450"/>
</dbReference>
<dbReference type="CDD" id="cd11058">
    <property type="entry name" value="CYP60B-like"/>
    <property type="match status" value="1"/>
</dbReference>
<evidence type="ECO:0000256" key="4">
    <source>
        <dbReference type="PIRSR" id="PIRSR602401-1"/>
    </source>
</evidence>
<dbReference type="InterPro" id="IPR017972">
    <property type="entry name" value="Cyt_P450_CS"/>
</dbReference>
<dbReference type="Proteomes" id="UP000696280">
    <property type="component" value="Unassembled WGS sequence"/>
</dbReference>
<evidence type="ECO:0000313" key="7">
    <source>
        <dbReference type="EMBL" id="CAG8950112.1"/>
    </source>
</evidence>
<dbReference type="GO" id="GO:0020037">
    <property type="term" value="F:heme binding"/>
    <property type="evidence" value="ECO:0007669"/>
    <property type="project" value="InterPro"/>
</dbReference>
<dbReference type="OrthoDB" id="1470350at2759"/>
<accession>A0A9N9KR99</accession>
<dbReference type="InterPro" id="IPR002401">
    <property type="entry name" value="Cyt_P450_E_grp-I"/>
</dbReference>
<organism evidence="7 8">
    <name type="scientific">Hymenoscyphus fraxineus</name>
    <dbReference type="NCBI Taxonomy" id="746836"/>
    <lineage>
        <taxon>Eukaryota</taxon>
        <taxon>Fungi</taxon>
        <taxon>Dikarya</taxon>
        <taxon>Ascomycota</taxon>
        <taxon>Pezizomycotina</taxon>
        <taxon>Leotiomycetes</taxon>
        <taxon>Helotiales</taxon>
        <taxon>Helotiaceae</taxon>
        <taxon>Hymenoscyphus</taxon>
    </lineage>
</organism>
<comment type="cofactor">
    <cofactor evidence="1 4">
        <name>heme</name>
        <dbReference type="ChEBI" id="CHEBI:30413"/>
    </cofactor>
</comment>
<dbReference type="InterPro" id="IPR036396">
    <property type="entry name" value="Cyt_P450_sf"/>
</dbReference>
<keyword evidence="6" id="KW-0812">Transmembrane</keyword>
<dbReference type="PANTHER" id="PTHR24305">
    <property type="entry name" value="CYTOCHROME P450"/>
    <property type="match status" value="1"/>
</dbReference>
<dbReference type="SUPFAM" id="SSF48264">
    <property type="entry name" value="Cytochrome P450"/>
    <property type="match status" value="1"/>
</dbReference>